<name>A0A4V1J3Z1_9FUNG</name>
<keyword evidence="3" id="KW-1185">Reference proteome</keyword>
<gene>
    <name evidence="2" type="ORF">BJ085DRAFT_27581</name>
</gene>
<organism evidence="2 3">
    <name type="scientific">Dimargaris cristalligena</name>
    <dbReference type="NCBI Taxonomy" id="215637"/>
    <lineage>
        <taxon>Eukaryota</taxon>
        <taxon>Fungi</taxon>
        <taxon>Fungi incertae sedis</taxon>
        <taxon>Zoopagomycota</taxon>
        <taxon>Kickxellomycotina</taxon>
        <taxon>Dimargaritomycetes</taxon>
        <taxon>Dimargaritales</taxon>
        <taxon>Dimargaritaceae</taxon>
        <taxon>Dimargaris</taxon>
    </lineage>
</organism>
<accession>A0A4V1J3Z1</accession>
<feature type="compositionally biased region" description="Polar residues" evidence="1">
    <location>
        <begin position="60"/>
        <end position="70"/>
    </location>
</feature>
<feature type="compositionally biased region" description="Acidic residues" evidence="1">
    <location>
        <begin position="8"/>
        <end position="24"/>
    </location>
</feature>
<protein>
    <submittedName>
        <fullName evidence="2">Uncharacterized protein</fullName>
    </submittedName>
</protein>
<reference evidence="3" key="1">
    <citation type="journal article" date="2018" name="Nat. Microbiol.">
        <title>Leveraging single-cell genomics to expand the fungal tree of life.</title>
        <authorList>
            <person name="Ahrendt S.R."/>
            <person name="Quandt C.A."/>
            <person name="Ciobanu D."/>
            <person name="Clum A."/>
            <person name="Salamov A."/>
            <person name="Andreopoulos B."/>
            <person name="Cheng J.F."/>
            <person name="Woyke T."/>
            <person name="Pelin A."/>
            <person name="Henrissat B."/>
            <person name="Reynolds N.K."/>
            <person name="Benny G.L."/>
            <person name="Smith M.E."/>
            <person name="James T.Y."/>
            <person name="Grigoriev I.V."/>
        </authorList>
    </citation>
    <scope>NUCLEOTIDE SEQUENCE [LARGE SCALE GENOMIC DNA]</scope>
    <source>
        <strain evidence="3">RSA 468</strain>
    </source>
</reference>
<evidence type="ECO:0000313" key="2">
    <source>
        <dbReference type="EMBL" id="RKP33739.1"/>
    </source>
</evidence>
<feature type="region of interest" description="Disordered" evidence="1">
    <location>
        <begin position="1"/>
        <end position="100"/>
    </location>
</feature>
<dbReference type="Proteomes" id="UP000268162">
    <property type="component" value="Unassembled WGS sequence"/>
</dbReference>
<sequence>MADHSTSDDDFGDFDDFEDFEDFQDASAEPATPTHTQLANPLATLTIAASVPASDPPETADSTPHSSDPGTASLPAPVDSATSLPPTTSTPAAFVPPLSGLSPEQAQQKLVEACRSVTFQALIEPLATQDASLVADIHRDLQEHFNRTDDFSETPSVAVLEIETRISLYEYSGILYANTVA</sequence>
<feature type="compositionally biased region" description="Low complexity" evidence="1">
    <location>
        <begin position="80"/>
        <end position="93"/>
    </location>
</feature>
<evidence type="ECO:0000256" key="1">
    <source>
        <dbReference type="SAM" id="MobiDB-lite"/>
    </source>
</evidence>
<dbReference type="AlphaFoldDB" id="A0A4V1J3Z1"/>
<dbReference type="EMBL" id="ML003593">
    <property type="protein sequence ID" value="RKP33739.1"/>
    <property type="molecule type" value="Genomic_DNA"/>
</dbReference>
<proteinExistence type="predicted"/>
<evidence type="ECO:0000313" key="3">
    <source>
        <dbReference type="Proteomes" id="UP000268162"/>
    </source>
</evidence>